<dbReference type="RefSeq" id="WP_158674172.1">
    <property type="nucleotide sequence ID" value="NZ_RJKN01000001.1"/>
</dbReference>
<name>A0A3N1HTM5_9ACTN</name>
<accession>A0A3N1HTM5</accession>
<dbReference type="Pfam" id="PF04250">
    <property type="entry name" value="DUF429"/>
    <property type="match status" value="1"/>
</dbReference>
<keyword evidence="2" id="KW-1185">Reference proteome</keyword>
<organism evidence="1 2">
    <name type="scientific">Pseudokineococcus lusitanus</name>
    <dbReference type="NCBI Taxonomy" id="763993"/>
    <lineage>
        <taxon>Bacteria</taxon>
        <taxon>Bacillati</taxon>
        <taxon>Actinomycetota</taxon>
        <taxon>Actinomycetes</taxon>
        <taxon>Kineosporiales</taxon>
        <taxon>Kineosporiaceae</taxon>
        <taxon>Pseudokineococcus</taxon>
    </lineage>
</organism>
<dbReference type="OrthoDB" id="9811476at2"/>
<gene>
    <name evidence="1" type="ORF">EDC03_0490</name>
</gene>
<protein>
    <submittedName>
        <fullName evidence="1">Putative RNase H-like nuclease</fullName>
    </submittedName>
</protein>
<evidence type="ECO:0000313" key="2">
    <source>
        <dbReference type="Proteomes" id="UP000276232"/>
    </source>
</evidence>
<proteinExistence type="predicted"/>
<reference evidence="1 2" key="1">
    <citation type="journal article" date="2015" name="Stand. Genomic Sci.">
        <title>Genomic Encyclopedia of Bacterial and Archaeal Type Strains, Phase III: the genomes of soil and plant-associated and newly described type strains.</title>
        <authorList>
            <person name="Whitman W.B."/>
            <person name="Woyke T."/>
            <person name="Klenk H.P."/>
            <person name="Zhou Y."/>
            <person name="Lilburn T.G."/>
            <person name="Beck B.J."/>
            <person name="De Vos P."/>
            <person name="Vandamme P."/>
            <person name="Eisen J.A."/>
            <person name="Garrity G."/>
            <person name="Hugenholtz P."/>
            <person name="Kyrpides N.C."/>
        </authorList>
    </citation>
    <scope>NUCLEOTIDE SEQUENCE [LARGE SCALE GENOMIC DNA]</scope>
    <source>
        <strain evidence="1 2">CECT 7306</strain>
    </source>
</reference>
<dbReference type="InParanoid" id="A0A3N1HTM5"/>
<dbReference type="InterPro" id="IPR007362">
    <property type="entry name" value="DUF429"/>
</dbReference>
<dbReference type="EMBL" id="RJKN01000001">
    <property type="protein sequence ID" value="ROP45878.1"/>
    <property type="molecule type" value="Genomic_DNA"/>
</dbReference>
<dbReference type="AlphaFoldDB" id="A0A3N1HTM5"/>
<evidence type="ECO:0000313" key="1">
    <source>
        <dbReference type="EMBL" id="ROP45878.1"/>
    </source>
</evidence>
<comment type="caution">
    <text evidence="1">The sequence shown here is derived from an EMBL/GenBank/DDBJ whole genome shotgun (WGS) entry which is preliminary data.</text>
</comment>
<sequence length="243" mass="24250">MAVVLGVDGCAGSWAVAVGADRPDARAPELHLVGTPEDVLALARAAGASVVCLDLPLGLAPSGPRAADVLARARLRGPGGSASRVFGTPPRPLVEAAEQLDHAGVVALAEPGARPSAQAYALLAHVRAWDRTARALAAAGDGPRLVEAHPEVSLAAAAGRVLARKRSARGVGERLAVLGGVLGCGTDALVAALAQAPPGVAPDDDLDAAALVWTARRVAAGTAETLPADPPRDDAGLLMAIHV</sequence>
<dbReference type="Proteomes" id="UP000276232">
    <property type="component" value="Unassembled WGS sequence"/>
</dbReference>